<accession>A0A1A8CDN3</accession>
<evidence type="ECO:0000313" key="1">
    <source>
        <dbReference type="EMBL" id="SBP77173.1"/>
    </source>
</evidence>
<organism evidence="1">
    <name type="scientific">Nothobranchius kadleci</name>
    <name type="common">African annual killifish</name>
    <dbReference type="NCBI Taxonomy" id="1051664"/>
    <lineage>
        <taxon>Eukaryota</taxon>
        <taxon>Metazoa</taxon>
        <taxon>Chordata</taxon>
        <taxon>Craniata</taxon>
        <taxon>Vertebrata</taxon>
        <taxon>Euteleostomi</taxon>
        <taxon>Actinopterygii</taxon>
        <taxon>Neopterygii</taxon>
        <taxon>Teleostei</taxon>
        <taxon>Neoteleostei</taxon>
        <taxon>Acanthomorphata</taxon>
        <taxon>Ovalentaria</taxon>
        <taxon>Atherinomorphae</taxon>
        <taxon>Cyprinodontiformes</taxon>
        <taxon>Nothobranchiidae</taxon>
        <taxon>Nothobranchius</taxon>
    </lineage>
</organism>
<proteinExistence type="predicted"/>
<name>A0A1A8CDN3_NOTKA</name>
<gene>
    <name evidence="1" type="primary">Nfu_g_1_010378</name>
</gene>
<reference evidence="1" key="2">
    <citation type="submission" date="2016-06" db="EMBL/GenBank/DDBJ databases">
        <title>The genome of a short-lived fish provides insights into sex chromosome evolution and the genetic control of aging.</title>
        <authorList>
            <person name="Reichwald K."/>
            <person name="Felder M."/>
            <person name="Petzold A."/>
            <person name="Koch P."/>
            <person name="Groth M."/>
            <person name="Platzer M."/>
        </authorList>
    </citation>
    <scope>NUCLEOTIDE SEQUENCE</scope>
    <source>
        <tissue evidence="1">Brain</tissue>
    </source>
</reference>
<feature type="non-terminal residue" evidence="1">
    <location>
        <position position="60"/>
    </location>
</feature>
<feature type="non-terminal residue" evidence="1">
    <location>
        <position position="1"/>
    </location>
</feature>
<dbReference type="EMBL" id="HADZ01013232">
    <property type="protein sequence ID" value="SBP77173.1"/>
    <property type="molecule type" value="Transcribed_RNA"/>
</dbReference>
<sequence>LLLRVLQPPRRFTTHHTSTHSHTMVMISYVATATLGCTVARPATHWHYRFLWRVKCLAQG</sequence>
<dbReference type="AlphaFoldDB" id="A0A1A8CDN3"/>
<protein>
    <submittedName>
        <fullName evidence="1">Uncharacterized protein</fullName>
    </submittedName>
</protein>
<reference evidence="1" key="1">
    <citation type="submission" date="2016-05" db="EMBL/GenBank/DDBJ databases">
        <authorList>
            <person name="Lavstsen T."/>
            <person name="Jespersen J.S."/>
        </authorList>
    </citation>
    <scope>NUCLEOTIDE SEQUENCE</scope>
    <source>
        <tissue evidence="1">Brain</tissue>
    </source>
</reference>